<feature type="domain" description="Chaperone DnaJ C-terminal" evidence="2">
    <location>
        <begin position="9"/>
        <end position="116"/>
    </location>
</feature>
<protein>
    <recommendedName>
        <fullName evidence="2">Chaperone DnaJ C-terminal domain-containing protein</fullName>
    </recommendedName>
</protein>
<sequence length="120" mass="13633">MDAIDIPVEKEEIILQVEVLPGSRKGTKITLPYEGSHFYGQPAQDLILTLDIEPHETYILYGNDLVVHWVLRLVDALAKCTINLKTLDERYLKIKVDEVVYPGYELVIKGEGWPIISVRG</sequence>
<dbReference type="AlphaFoldDB" id="A0A0E0LL78"/>
<dbReference type="GO" id="GO:0005829">
    <property type="term" value="C:cytosol"/>
    <property type="evidence" value="ECO:0007669"/>
    <property type="project" value="TreeGrafter"/>
</dbReference>
<dbReference type="eggNOG" id="KOG0714">
    <property type="taxonomic scope" value="Eukaryota"/>
</dbReference>
<keyword evidence="4" id="KW-1185">Reference proteome</keyword>
<accession>A0A0E0LL78</accession>
<dbReference type="Pfam" id="PF01556">
    <property type="entry name" value="DnaJ_C"/>
    <property type="match status" value="1"/>
</dbReference>
<evidence type="ECO:0000313" key="4">
    <source>
        <dbReference type="Proteomes" id="UP000026962"/>
    </source>
</evidence>
<dbReference type="GO" id="GO:0051082">
    <property type="term" value="F:unfolded protein binding"/>
    <property type="evidence" value="ECO:0007669"/>
    <property type="project" value="InterPro"/>
</dbReference>
<dbReference type="GO" id="GO:0051087">
    <property type="term" value="F:protein-folding chaperone binding"/>
    <property type="evidence" value="ECO:0007669"/>
    <property type="project" value="TreeGrafter"/>
</dbReference>
<keyword evidence="1" id="KW-0143">Chaperone</keyword>
<dbReference type="SUPFAM" id="SSF49493">
    <property type="entry name" value="HSP40/DnaJ peptide-binding domain"/>
    <property type="match status" value="2"/>
</dbReference>
<dbReference type="PANTHER" id="PTHR24078:SF538">
    <property type="entry name" value="DNAJ HEAT SHOCK FAMILY PROTEIN"/>
    <property type="match status" value="1"/>
</dbReference>
<dbReference type="HOGENOM" id="CLU_2053500_0_0_1"/>
<evidence type="ECO:0000256" key="1">
    <source>
        <dbReference type="ARBA" id="ARBA00023186"/>
    </source>
</evidence>
<name>A0A0E0LL78_ORYPU</name>
<dbReference type="Proteomes" id="UP000026962">
    <property type="component" value="Chromosome 7"/>
</dbReference>
<dbReference type="InterPro" id="IPR008971">
    <property type="entry name" value="HSP40/DnaJ_pept-bd"/>
</dbReference>
<dbReference type="STRING" id="4537.A0A0E0LL78"/>
<dbReference type="OMA" id="IEPHETY"/>
<dbReference type="Gramene" id="OPUNC07G14800.1">
    <property type="protein sequence ID" value="OPUNC07G14800.1"/>
    <property type="gene ID" value="OPUNC07G14800"/>
</dbReference>
<dbReference type="Gene3D" id="2.60.260.20">
    <property type="entry name" value="Urease metallochaperone UreE, N-terminal domain"/>
    <property type="match status" value="2"/>
</dbReference>
<evidence type="ECO:0000259" key="2">
    <source>
        <dbReference type="Pfam" id="PF01556"/>
    </source>
</evidence>
<evidence type="ECO:0000313" key="3">
    <source>
        <dbReference type="EnsemblPlants" id="OPUNC07G14800.1"/>
    </source>
</evidence>
<reference evidence="3" key="2">
    <citation type="submission" date="2018-05" db="EMBL/GenBank/DDBJ databases">
        <title>OpunRS2 (Oryza punctata Reference Sequence Version 2).</title>
        <authorList>
            <person name="Zhang J."/>
            <person name="Kudrna D."/>
            <person name="Lee S."/>
            <person name="Talag J."/>
            <person name="Welchert J."/>
            <person name="Wing R.A."/>
        </authorList>
    </citation>
    <scope>NUCLEOTIDE SEQUENCE [LARGE SCALE GENOMIC DNA]</scope>
</reference>
<dbReference type="InterPro" id="IPR051339">
    <property type="entry name" value="DnaJ_subfamily_B"/>
</dbReference>
<reference evidence="3" key="1">
    <citation type="submission" date="2015-04" db="UniProtKB">
        <authorList>
            <consortium name="EnsemblPlants"/>
        </authorList>
    </citation>
    <scope>IDENTIFICATION</scope>
</reference>
<dbReference type="InterPro" id="IPR002939">
    <property type="entry name" value="DnaJ_C"/>
</dbReference>
<organism evidence="3">
    <name type="scientific">Oryza punctata</name>
    <name type="common">Red rice</name>
    <dbReference type="NCBI Taxonomy" id="4537"/>
    <lineage>
        <taxon>Eukaryota</taxon>
        <taxon>Viridiplantae</taxon>
        <taxon>Streptophyta</taxon>
        <taxon>Embryophyta</taxon>
        <taxon>Tracheophyta</taxon>
        <taxon>Spermatophyta</taxon>
        <taxon>Magnoliopsida</taxon>
        <taxon>Liliopsida</taxon>
        <taxon>Poales</taxon>
        <taxon>Poaceae</taxon>
        <taxon>BOP clade</taxon>
        <taxon>Oryzoideae</taxon>
        <taxon>Oryzeae</taxon>
        <taxon>Oryzinae</taxon>
        <taxon>Oryza</taxon>
    </lineage>
</organism>
<dbReference type="EnsemblPlants" id="OPUNC07G14800.1">
    <property type="protein sequence ID" value="OPUNC07G14800.1"/>
    <property type="gene ID" value="OPUNC07G14800"/>
</dbReference>
<dbReference type="PANTHER" id="PTHR24078">
    <property type="entry name" value="DNAJ HOMOLOG SUBFAMILY C MEMBER"/>
    <property type="match status" value="1"/>
</dbReference>
<dbReference type="GO" id="GO:0006457">
    <property type="term" value="P:protein folding"/>
    <property type="evidence" value="ECO:0007669"/>
    <property type="project" value="InterPro"/>
</dbReference>
<proteinExistence type="predicted"/>